<evidence type="ECO:0000313" key="2">
    <source>
        <dbReference type="EMBL" id="ABZ06271.1"/>
    </source>
</evidence>
<gene>
    <name evidence="2" type="ORF">ALOHA_HF4000008B14ctg1g10</name>
</gene>
<proteinExistence type="predicted"/>
<accession>B3T112</accession>
<name>B3T112_9ZZZZ</name>
<protein>
    <submittedName>
        <fullName evidence="2">Uncharacterized protein</fullName>
    </submittedName>
</protein>
<sequence length="63" mass="7106">MSRMAESSQIWPWPSTAKSRAWACWKKSEKIARFTSYRPSAAAPTKRPQLEGNNPTIPAPSKM</sequence>
<organism evidence="2">
    <name type="scientific">uncultured marine microorganism HF4000_008B14</name>
    <dbReference type="NCBI Taxonomy" id="455512"/>
    <lineage>
        <taxon>unclassified sequences</taxon>
        <taxon>environmental samples</taxon>
    </lineage>
</organism>
<feature type="region of interest" description="Disordered" evidence="1">
    <location>
        <begin position="36"/>
        <end position="63"/>
    </location>
</feature>
<dbReference type="EMBL" id="EU016571">
    <property type="protein sequence ID" value="ABZ06271.1"/>
    <property type="molecule type" value="Genomic_DNA"/>
</dbReference>
<reference evidence="2" key="1">
    <citation type="journal article" date="2008" name="ISME J.">
        <title>Genomic patterns of recombination, clonal divergence and environment in marine microbial populations.</title>
        <authorList>
            <person name="Konstantinidis K.T."/>
            <person name="Delong E.F."/>
        </authorList>
    </citation>
    <scope>NUCLEOTIDE SEQUENCE</scope>
</reference>
<dbReference type="AlphaFoldDB" id="B3T112"/>
<evidence type="ECO:0000256" key="1">
    <source>
        <dbReference type="SAM" id="MobiDB-lite"/>
    </source>
</evidence>